<evidence type="ECO:0000313" key="3">
    <source>
        <dbReference type="Proteomes" id="UP000016922"/>
    </source>
</evidence>
<dbReference type="HOGENOM" id="CLU_132195_0_0_1"/>
<feature type="compositionally biased region" description="Acidic residues" evidence="1">
    <location>
        <begin position="85"/>
        <end position="98"/>
    </location>
</feature>
<evidence type="ECO:0000313" key="2">
    <source>
        <dbReference type="EMBL" id="EPE33619.1"/>
    </source>
</evidence>
<organism evidence="2 3">
    <name type="scientific">Glarea lozoyensis (strain ATCC 20868 / MF5171)</name>
    <dbReference type="NCBI Taxonomy" id="1116229"/>
    <lineage>
        <taxon>Eukaryota</taxon>
        <taxon>Fungi</taxon>
        <taxon>Dikarya</taxon>
        <taxon>Ascomycota</taxon>
        <taxon>Pezizomycotina</taxon>
        <taxon>Leotiomycetes</taxon>
        <taxon>Helotiales</taxon>
        <taxon>Helotiaceae</taxon>
        <taxon>Glarea</taxon>
    </lineage>
</organism>
<proteinExistence type="predicted"/>
<feature type="region of interest" description="Disordered" evidence="1">
    <location>
        <begin position="52"/>
        <end position="137"/>
    </location>
</feature>
<feature type="compositionally biased region" description="Acidic residues" evidence="1">
    <location>
        <begin position="60"/>
        <end position="69"/>
    </location>
</feature>
<dbReference type="AlphaFoldDB" id="S3D905"/>
<sequence>MEGKECGHSLMWRDSCRVKNPSLCDDSQCTTDYDVDEGICYMCVERHHYLKEQRRREERGEEEGEVGGEVDERQIEVERKGSGEREEDGGDEDGEETVEVARDAMSVVERESDGDDNGLRPKGEKSPKVDDKTMAKKKQLAEIEREIEVARMMEEDRIKIATALKEALEKNQI</sequence>
<dbReference type="KEGG" id="glz:GLAREA_06632"/>
<protein>
    <submittedName>
        <fullName evidence="2">Uncharacterized protein</fullName>
    </submittedName>
</protein>
<dbReference type="Proteomes" id="UP000016922">
    <property type="component" value="Unassembled WGS sequence"/>
</dbReference>
<name>S3D905_GLAL2</name>
<dbReference type="RefSeq" id="XP_008078771.1">
    <property type="nucleotide sequence ID" value="XM_008080580.1"/>
</dbReference>
<dbReference type="GeneID" id="19465685"/>
<feature type="compositionally biased region" description="Basic and acidic residues" evidence="1">
    <location>
        <begin position="117"/>
        <end position="137"/>
    </location>
</feature>
<dbReference type="OrthoDB" id="10425971at2759"/>
<gene>
    <name evidence="2" type="ORF">GLAREA_06632</name>
</gene>
<evidence type="ECO:0000256" key="1">
    <source>
        <dbReference type="SAM" id="MobiDB-lite"/>
    </source>
</evidence>
<dbReference type="EMBL" id="KE145357">
    <property type="protein sequence ID" value="EPE33619.1"/>
    <property type="molecule type" value="Genomic_DNA"/>
</dbReference>
<feature type="compositionally biased region" description="Basic and acidic residues" evidence="1">
    <location>
        <begin position="70"/>
        <end position="84"/>
    </location>
</feature>
<accession>S3D905</accession>
<keyword evidence="3" id="KW-1185">Reference proteome</keyword>
<reference evidence="2 3" key="1">
    <citation type="journal article" date="2013" name="BMC Genomics">
        <title>Genomics-driven discovery of the pneumocandin biosynthetic gene cluster in the fungus Glarea lozoyensis.</title>
        <authorList>
            <person name="Chen L."/>
            <person name="Yue Q."/>
            <person name="Zhang X."/>
            <person name="Xiang M."/>
            <person name="Wang C."/>
            <person name="Li S."/>
            <person name="Che Y."/>
            <person name="Ortiz-Lopez F.J."/>
            <person name="Bills G.F."/>
            <person name="Liu X."/>
            <person name="An Z."/>
        </authorList>
    </citation>
    <scope>NUCLEOTIDE SEQUENCE [LARGE SCALE GENOMIC DNA]</scope>
    <source>
        <strain evidence="3">ATCC 20868 / MF5171</strain>
    </source>
</reference>